<evidence type="ECO:0000313" key="1">
    <source>
        <dbReference type="EMBL" id="VDP65678.1"/>
    </source>
</evidence>
<reference evidence="3" key="1">
    <citation type="submission" date="2016-06" db="UniProtKB">
        <authorList>
            <consortium name="WormBaseParasite"/>
        </authorList>
    </citation>
    <scope>IDENTIFICATION</scope>
</reference>
<organism evidence="3">
    <name type="scientific">Echinostoma caproni</name>
    <dbReference type="NCBI Taxonomy" id="27848"/>
    <lineage>
        <taxon>Eukaryota</taxon>
        <taxon>Metazoa</taxon>
        <taxon>Spiralia</taxon>
        <taxon>Lophotrochozoa</taxon>
        <taxon>Platyhelminthes</taxon>
        <taxon>Trematoda</taxon>
        <taxon>Digenea</taxon>
        <taxon>Plagiorchiida</taxon>
        <taxon>Echinostomata</taxon>
        <taxon>Echinostomatoidea</taxon>
        <taxon>Echinostomatidae</taxon>
        <taxon>Echinostoma</taxon>
    </lineage>
</organism>
<dbReference type="AlphaFoldDB" id="A0A183A5E5"/>
<dbReference type="Proteomes" id="UP000272942">
    <property type="component" value="Unassembled WGS sequence"/>
</dbReference>
<sequence>MEQDPFTDFLDLIVQGEERTYERVYQDAFHEARGETSDRVEDEDNRAQCVHSYREGLYSGVKLCSELCTLYGLITELLDKSHQNEEWSPLNARSKRDTTVIKTATDLKEMLTGTSGLLKLNDDEEQLPIGINYNAHTFEHDISLVRSKAKLLQNLLDVHLIEEATSQLSF</sequence>
<protein>
    <submittedName>
        <fullName evidence="3">Yae1_N domain-containing protein</fullName>
    </submittedName>
</protein>
<gene>
    <name evidence="1" type="ORF">ECPE_LOCUS2180</name>
</gene>
<evidence type="ECO:0000313" key="3">
    <source>
        <dbReference type="WBParaSite" id="ECPE_0000218001-mRNA-1"/>
    </source>
</evidence>
<dbReference type="EMBL" id="UZAN01039456">
    <property type="protein sequence ID" value="VDP65678.1"/>
    <property type="molecule type" value="Genomic_DNA"/>
</dbReference>
<name>A0A183A5E5_9TREM</name>
<dbReference type="OrthoDB" id="6249955at2759"/>
<dbReference type="WBParaSite" id="ECPE_0000218001-mRNA-1">
    <property type="protein sequence ID" value="ECPE_0000218001-mRNA-1"/>
    <property type="gene ID" value="ECPE_0000218001"/>
</dbReference>
<evidence type="ECO:0000313" key="2">
    <source>
        <dbReference type="Proteomes" id="UP000272942"/>
    </source>
</evidence>
<reference evidence="1 2" key="2">
    <citation type="submission" date="2018-11" db="EMBL/GenBank/DDBJ databases">
        <authorList>
            <consortium name="Pathogen Informatics"/>
        </authorList>
    </citation>
    <scope>NUCLEOTIDE SEQUENCE [LARGE SCALE GENOMIC DNA]</scope>
    <source>
        <strain evidence="1 2">Egypt</strain>
    </source>
</reference>
<accession>A0A183A5E5</accession>
<keyword evidence="2" id="KW-1185">Reference proteome</keyword>
<proteinExistence type="predicted"/>